<accession>A0A837CAW9</accession>
<feature type="transmembrane region" description="Helical" evidence="1">
    <location>
        <begin position="162"/>
        <end position="183"/>
    </location>
</feature>
<feature type="transmembrane region" description="Helical" evidence="1">
    <location>
        <begin position="136"/>
        <end position="155"/>
    </location>
</feature>
<dbReference type="InterPro" id="IPR050879">
    <property type="entry name" value="Acyltransferase_3"/>
</dbReference>
<dbReference type="Proteomes" id="UP000024900">
    <property type="component" value="Unassembled WGS sequence"/>
</dbReference>
<sequence>MGGQVRYGYIDALRGYAILLVIFVHSSQMIGGLQGYVYQIGDQGARGVQLFFVASAITLCMSYHRRTDGVGAFYIRRLFRIAPMFWLAIIYFTLKDGVGPRGLEPDGIGATHIILTTLFAHGFLPSTFSSVVPGGWSIAVEMMFYAVFPILVSYIKSWRAAAVAALIALAPAAIAYASIQAAAKHVTPQSWNVVYQVFSTLNFVHQLPVFLIGMTAYFIIRDEGHEVVRRPFQVAFISLMPVIIVLEAYYRFGIGWAEFGFHASFAVAFAGIAITLERFRSTTFVNQYIVWIGKISFSGYLWHLALIHAVPVNISWLSPMANFVWFYLALTGLTLAASSVTYFVVEKPFIAFGNAWLRRSLARQDVRKSAATA</sequence>
<keyword evidence="1" id="KW-1133">Transmembrane helix</keyword>
<feature type="transmembrane region" description="Helical" evidence="1">
    <location>
        <begin position="288"/>
        <end position="311"/>
    </location>
</feature>
<dbReference type="PANTHER" id="PTHR23028">
    <property type="entry name" value="ACETYLTRANSFERASE"/>
    <property type="match status" value="1"/>
</dbReference>
<feature type="transmembrane region" description="Helical" evidence="1">
    <location>
        <begin position="256"/>
        <end position="276"/>
    </location>
</feature>
<dbReference type="InterPro" id="IPR002656">
    <property type="entry name" value="Acyl_transf_3_dom"/>
</dbReference>
<keyword evidence="3" id="KW-0808">Transferase</keyword>
<evidence type="ECO:0000259" key="2">
    <source>
        <dbReference type="Pfam" id="PF01757"/>
    </source>
</evidence>
<feature type="transmembrane region" description="Helical" evidence="1">
    <location>
        <begin position="77"/>
        <end position="94"/>
    </location>
</feature>
<evidence type="ECO:0000256" key="1">
    <source>
        <dbReference type="SAM" id="Phobius"/>
    </source>
</evidence>
<protein>
    <submittedName>
        <fullName evidence="3">Putative acyltransferase</fullName>
    </submittedName>
</protein>
<feature type="domain" description="Acyltransferase 3" evidence="2">
    <location>
        <begin position="8"/>
        <end position="342"/>
    </location>
</feature>
<keyword evidence="1" id="KW-0812">Transmembrane</keyword>
<evidence type="ECO:0000313" key="3">
    <source>
        <dbReference type="EMBL" id="KGJ66456.1"/>
    </source>
</evidence>
<organism evidence="3 4">
    <name type="scientific">Bradyrhizobium diazoefficiens SEMIA 5080</name>
    <dbReference type="NCBI Taxonomy" id="754504"/>
    <lineage>
        <taxon>Bacteria</taxon>
        <taxon>Pseudomonadati</taxon>
        <taxon>Pseudomonadota</taxon>
        <taxon>Alphaproteobacteria</taxon>
        <taxon>Hyphomicrobiales</taxon>
        <taxon>Nitrobacteraceae</taxon>
        <taxon>Bradyrhizobium</taxon>
    </lineage>
</organism>
<feature type="transmembrane region" description="Helical" evidence="1">
    <location>
        <begin position="16"/>
        <end position="36"/>
    </location>
</feature>
<dbReference type="EMBL" id="ADOU02000005">
    <property type="protein sequence ID" value="KGJ66456.1"/>
    <property type="molecule type" value="Genomic_DNA"/>
</dbReference>
<feature type="transmembrane region" description="Helical" evidence="1">
    <location>
        <begin position="232"/>
        <end position="250"/>
    </location>
</feature>
<dbReference type="AlphaFoldDB" id="A0A837CAW9"/>
<evidence type="ECO:0000313" key="4">
    <source>
        <dbReference type="Proteomes" id="UP000024900"/>
    </source>
</evidence>
<keyword evidence="3" id="KW-0012">Acyltransferase</keyword>
<name>A0A837CAW9_9BRAD</name>
<keyword evidence="1" id="KW-0472">Membrane</keyword>
<feature type="transmembrane region" description="Helical" evidence="1">
    <location>
        <begin position="48"/>
        <end position="65"/>
    </location>
</feature>
<dbReference type="PANTHER" id="PTHR23028:SF53">
    <property type="entry name" value="ACYL_TRANSF_3 DOMAIN-CONTAINING PROTEIN"/>
    <property type="match status" value="1"/>
</dbReference>
<proteinExistence type="predicted"/>
<feature type="transmembrane region" description="Helical" evidence="1">
    <location>
        <begin position="203"/>
        <end position="220"/>
    </location>
</feature>
<feature type="transmembrane region" description="Helical" evidence="1">
    <location>
        <begin position="323"/>
        <end position="345"/>
    </location>
</feature>
<reference evidence="3 4" key="1">
    <citation type="journal article" date="2014" name="BMC Genomics">
        <title>Comparative genomics of Bradyrhizobium japonicum CPAC 15 and Bradyrhizobium diazoefficiens CPAC 7: elite model strains for understanding symbiotic performance with soybean.</title>
        <authorList>
            <person name="Siqueira A.F."/>
            <person name="Ormeno-Orrillo E."/>
            <person name="Souza R.C."/>
            <person name="Rodrigues E.P."/>
            <person name="Almeida L.G."/>
            <person name="Barcellos F.G."/>
            <person name="Batista J.S."/>
            <person name="Nakatami A.S."/>
            <person name="Martinez-Romero E."/>
            <person name="Vasconcelos A.T."/>
            <person name="Hungria M."/>
        </authorList>
    </citation>
    <scope>NUCLEOTIDE SEQUENCE [LARGE SCALE GENOMIC DNA]</scope>
    <source>
        <strain evidence="3 4">SEMIA 5080</strain>
    </source>
</reference>
<gene>
    <name evidence="3" type="ORF">BJA5080_08324</name>
</gene>
<dbReference type="Pfam" id="PF01757">
    <property type="entry name" value="Acyl_transf_3"/>
    <property type="match status" value="1"/>
</dbReference>
<dbReference type="GO" id="GO:0016747">
    <property type="term" value="F:acyltransferase activity, transferring groups other than amino-acyl groups"/>
    <property type="evidence" value="ECO:0007669"/>
    <property type="project" value="InterPro"/>
</dbReference>
<comment type="caution">
    <text evidence="3">The sequence shown here is derived from an EMBL/GenBank/DDBJ whole genome shotgun (WGS) entry which is preliminary data.</text>
</comment>
<dbReference type="GO" id="GO:0016020">
    <property type="term" value="C:membrane"/>
    <property type="evidence" value="ECO:0007669"/>
    <property type="project" value="TreeGrafter"/>
</dbReference>
<dbReference type="GO" id="GO:0000271">
    <property type="term" value="P:polysaccharide biosynthetic process"/>
    <property type="evidence" value="ECO:0007669"/>
    <property type="project" value="TreeGrafter"/>
</dbReference>
<dbReference type="RefSeq" id="WP_049832466.1">
    <property type="nucleotide sequence ID" value="NZ_ADOU02000005.1"/>
</dbReference>